<dbReference type="OrthoDB" id="9256141at2"/>
<protein>
    <submittedName>
        <fullName evidence="1">Uncharacterized protein</fullName>
    </submittedName>
</protein>
<evidence type="ECO:0000313" key="1">
    <source>
        <dbReference type="EMBL" id="TDX84411.1"/>
    </source>
</evidence>
<proteinExistence type="predicted"/>
<accession>A0A4R8IAS1</accession>
<name>A0A4R8IAS1_9FLAO</name>
<sequence length="144" mass="17031">MKTEFEYNIPLSESGKNISCSFSNAKKLYEGNSLFVKQKKRNEEYSEFLELKEKWKQETIFESSSDKIFSNSNYVKIIDYGAEALPWIIKDLKRNGGFWFFALKKITGFNPIKTENIGRYEGMKSDWLEWSEKYYLNEKPIVNS</sequence>
<evidence type="ECO:0000313" key="2">
    <source>
        <dbReference type="Proteomes" id="UP000295313"/>
    </source>
</evidence>
<dbReference type="EMBL" id="SOEO01000002">
    <property type="protein sequence ID" value="TDX84411.1"/>
    <property type="molecule type" value="Genomic_DNA"/>
</dbReference>
<organism evidence="1 2">
    <name type="scientific">Epilithonimonas xixisoli</name>
    <dbReference type="NCBI Taxonomy" id="1476462"/>
    <lineage>
        <taxon>Bacteria</taxon>
        <taxon>Pseudomonadati</taxon>
        <taxon>Bacteroidota</taxon>
        <taxon>Flavobacteriia</taxon>
        <taxon>Flavobacteriales</taxon>
        <taxon>Weeksellaceae</taxon>
        <taxon>Chryseobacterium group</taxon>
        <taxon>Epilithonimonas</taxon>
    </lineage>
</organism>
<gene>
    <name evidence="1" type="ORF">B0I22_2030</name>
</gene>
<dbReference type="Proteomes" id="UP000295313">
    <property type="component" value="Unassembled WGS sequence"/>
</dbReference>
<comment type="caution">
    <text evidence="1">The sequence shown here is derived from an EMBL/GenBank/DDBJ whole genome shotgun (WGS) entry which is preliminary data.</text>
</comment>
<dbReference type="AlphaFoldDB" id="A0A4R8IAS1"/>
<keyword evidence="2" id="KW-1185">Reference proteome</keyword>
<reference evidence="1 2" key="1">
    <citation type="submission" date="2019-03" db="EMBL/GenBank/DDBJ databases">
        <title>Genomic Encyclopedia of Type Strains, Phase III (KMG-III): the genomes of soil and plant-associated and newly described type strains.</title>
        <authorList>
            <person name="Whitman W."/>
        </authorList>
    </citation>
    <scope>NUCLEOTIDE SEQUENCE [LARGE SCALE GENOMIC DNA]</scope>
    <source>
        <strain evidence="1 2">CGMCC 1.12802</strain>
    </source>
</reference>
<dbReference type="RefSeq" id="WP_133944425.1">
    <property type="nucleotide sequence ID" value="NZ_SOEO01000002.1"/>
</dbReference>